<gene>
    <name evidence="2" type="ORF">GGR06_000270</name>
</gene>
<dbReference type="PROSITE" id="PS51257">
    <property type="entry name" value="PROKAR_LIPOPROTEIN"/>
    <property type="match status" value="1"/>
</dbReference>
<dbReference type="EMBL" id="JACIER010000001">
    <property type="protein sequence ID" value="MBB4042511.1"/>
    <property type="molecule type" value="Genomic_DNA"/>
</dbReference>
<dbReference type="Proteomes" id="UP000560658">
    <property type="component" value="Unassembled WGS sequence"/>
</dbReference>
<proteinExistence type="predicted"/>
<organism evidence="2 3">
    <name type="scientific">Bacteroides reticulotermitis</name>
    <dbReference type="NCBI Taxonomy" id="1133319"/>
    <lineage>
        <taxon>Bacteria</taxon>
        <taxon>Pseudomonadati</taxon>
        <taxon>Bacteroidota</taxon>
        <taxon>Bacteroidia</taxon>
        <taxon>Bacteroidales</taxon>
        <taxon>Bacteroidaceae</taxon>
        <taxon>Bacteroides</taxon>
    </lineage>
</organism>
<keyword evidence="3" id="KW-1185">Reference proteome</keyword>
<evidence type="ECO:0008006" key="4">
    <source>
        <dbReference type="Google" id="ProtNLM"/>
    </source>
</evidence>
<protein>
    <recommendedName>
        <fullName evidence="4">Lipoprotein</fullName>
    </recommendedName>
</protein>
<name>A0A840CUE7_9BACE</name>
<dbReference type="RefSeq" id="WP_044159641.1">
    <property type="nucleotide sequence ID" value="NZ_JACIER010000001.1"/>
</dbReference>
<evidence type="ECO:0000313" key="3">
    <source>
        <dbReference type="Proteomes" id="UP000560658"/>
    </source>
</evidence>
<sequence>MAKSHKIFLIICILPLLSACRSSRAMQKEIHALKSGLYYELTSPTYLGEAKQTVYLNFIDYSNMDYYTRVKRKRYTLVPLLLYNYSGELFRIQLGEHSLTQLYREFLTEALLTECNSSTCFHLIDNQKEKSVPDSAYRLEVKIRTNETSAGVKLNNSSFFWFDGETMEVISNKTRPARSRLAISIRLTQGEDCLLDKTYSVDRQQTANGQKYEDSYGANAACLDEMTECLSMVTKEIVEEISQEIHLVLSLPPQNKP</sequence>
<evidence type="ECO:0000313" key="2">
    <source>
        <dbReference type="EMBL" id="MBB4042511.1"/>
    </source>
</evidence>
<feature type="signal peptide" evidence="1">
    <location>
        <begin position="1"/>
        <end position="27"/>
    </location>
</feature>
<dbReference type="AlphaFoldDB" id="A0A840CUE7"/>
<evidence type="ECO:0000256" key="1">
    <source>
        <dbReference type="SAM" id="SignalP"/>
    </source>
</evidence>
<reference evidence="2" key="1">
    <citation type="submission" date="2020-08" db="EMBL/GenBank/DDBJ databases">
        <title>Genomic Encyclopedia of Type Strains, Phase IV (KMG-IV): sequencing the most valuable type-strain genomes for metagenomic binning, comparative biology and taxonomic classification.</title>
        <authorList>
            <person name="Goeker M."/>
        </authorList>
    </citation>
    <scope>NUCLEOTIDE SEQUENCE [LARGE SCALE GENOMIC DNA]</scope>
    <source>
        <strain evidence="2">DSM 105720</strain>
    </source>
</reference>
<comment type="caution">
    <text evidence="2">The sequence shown here is derived from an EMBL/GenBank/DDBJ whole genome shotgun (WGS) entry which is preliminary data.</text>
</comment>
<feature type="chain" id="PRO_5032283880" description="Lipoprotein" evidence="1">
    <location>
        <begin position="28"/>
        <end position="257"/>
    </location>
</feature>
<accession>A0A840CUE7</accession>
<keyword evidence="1" id="KW-0732">Signal</keyword>